<reference evidence="4 5" key="1">
    <citation type="submission" date="2017-08" db="EMBL/GenBank/DDBJ databases">
        <title>Harnessing the power of phylogenomics to disentangle the directionality and signatures of interkingdom host jumping in the parasitic fungal genus Tolypocladium.</title>
        <authorList>
            <person name="Quandt C.A."/>
            <person name="Patterson W."/>
            <person name="Spatafora J.W."/>
        </authorList>
    </citation>
    <scope>NUCLEOTIDE SEQUENCE [LARGE SCALE GENOMIC DNA]</scope>
    <source>
        <strain evidence="4 5">CBS 113982</strain>
    </source>
</reference>
<accession>A0A2K3QLN8</accession>
<keyword evidence="5" id="KW-1185">Reference proteome</keyword>
<dbReference type="PANTHER" id="PTHR42109:SF2">
    <property type="entry name" value="INTEGRAL MEMBRANE PROTEIN"/>
    <property type="match status" value="1"/>
</dbReference>
<feature type="transmembrane region" description="Helical" evidence="2">
    <location>
        <begin position="39"/>
        <end position="60"/>
    </location>
</feature>
<comment type="caution">
    <text evidence="4">The sequence shown here is derived from an EMBL/GenBank/DDBJ whole genome shotgun (WGS) entry which is preliminary data.</text>
</comment>
<evidence type="ECO:0000313" key="5">
    <source>
        <dbReference type="Proteomes" id="UP000236621"/>
    </source>
</evidence>
<evidence type="ECO:0000259" key="3">
    <source>
        <dbReference type="Pfam" id="PF24800"/>
    </source>
</evidence>
<organism evidence="4 5">
    <name type="scientific">Tolypocladium capitatum</name>
    <dbReference type="NCBI Taxonomy" id="45235"/>
    <lineage>
        <taxon>Eukaryota</taxon>
        <taxon>Fungi</taxon>
        <taxon>Dikarya</taxon>
        <taxon>Ascomycota</taxon>
        <taxon>Pezizomycotina</taxon>
        <taxon>Sordariomycetes</taxon>
        <taxon>Hypocreomycetidae</taxon>
        <taxon>Hypocreales</taxon>
        <taxon>Ophiocordycipitaceae</taxon>
        <taxon>Tolypocladium</taxon>
    </lineage>
</organism>
<sequence>MALGDQGYVSIAELIVYVPALVLALIVCSRHGLHRASGWMYTVLLCVVRIVGAICQLVTYSDQSEGLLKATLIIDSIGISPLLLATLGMLSRLQGTPVFSIKQFRLVQLLIALGLILSIAGGSSSSSSADGTVTTSNTTKAAIILYVVALAGLSFILITTSGYRSAVPIQERRIPVAVAIAWPFILVRLVYSVLAIFVQGDTFSVVGGSVPVRVGMAVVEEFVVVIDYLVLGYGLQKLEPEQQGELANRQWKDGRNRRHRRSEGP</sequence>
<feature type="transmembrane region" description="Helical" evidence="2">
    <location>
        <begin position="72"/>
        <end position="91"/>
    </location>
</feature>
<protein>
    <recommendedName>
        <fullName evidence="3">DUF7702 domain-containing protein</fullName>
    </recommendedName>
</protein>
<evidence type="ECO:0000313" key="4">
    <source>
        <dbReference type="EMBL" id="PNY28453.1"/>
    </source>
</evidence>
<dbReference type="AlphaFoldDB" id="A0A2K3QLN8"/>
<keyword evidence="2" id="KW-1133">Transmembrane helix</keyword>
<name>A0A2K3QLN8_9HYPO</name>
<dbReference type="Proteomes" id="UP000236621">
    <property type="component" value="Unassembled WGS sequence"/>
</dbReference>
<proteinExistence type="predicted"/>
<dbReference type="PANTHER" id="PTHR42109">
    <property type="entry name" value="UNPLACED GENOMIC SCAFFOLD UM_SCAF_CONTIG_1.265, WHOLE GENOME SHOTGUN SEQUENCE"/>
    <property type="match status" value="1"/>
</dbReference>
<evidence type="ECO:0000256" key="2">
    <source>
        <dbReference type="SAM" id="Phobius"/>
    </source>
</evidence>
<dbReference type="EMBL" id="NRSZ01000255">
    <property type="protein sequence ID" value="PNY28453.1"/>
    <property type="molecule type" value="Genomic_DNA"/>
</dbReference>
<keyword evidence="2" id="KW-0812">Transmembrane</keyword>
<feature type="transmembrane region" description="Helical" evidence="2">
    <location>
        <begin position="6"/>
        <end position="27"/>
    </location>
</feature>
<feature type="compositionally biased region" description="Basic residues" evidence="1">
    <location>
        <begin position="255"/>
        <end position="265"/>
    </location>
</feature>
<feature type="transmembrane region" description="Helical" evidence="2">
    <location>
        <begin position="210"/>
        <end position="231"/>
    </location>
</feature>
<dbReference type="OrthoDB" id="2560628at2759"/>
<feature type="region of interest" description="Disordered" evidence="1">
    <location>
        <begin position="246"/>
        <end position="265"/>
    </location>
</feature>
<gene>
    <name evidence="4" type="ORF">TCAP_01620</name>
</gene>
<feature type="transmembrane region" description="Helical" evidence="2">
    <location>
        <begin position="143"/>
        <end position="163"/>
    </location>
</feature>
<feature type="transmembrane region" description="Helical" evidence="2">
    <location>
        <begin position="175"/>
        <end position="198"/>
    </location>
</feature>
<feature type="transmembrane region" description="Helical" evidence="2">
    <location>
        <begin position="103"/>
        <end position="123"/>
    </location>
</feature>
<dbReference type="STRING" id="45235.A0A2K3QLN8"/>
<evidence type="ECO:0000256" key="1">
    <source>
        <dbReference type="SAM" id="MobiDB-lite"/>
    </source>
</evidence>
<dbReference type="InterPro" id="IPR056119">
    <property type="entry name" value="DUF7702"/>
</dbReference>
<feature type="domain" description="DUF7702" evidence="3">
    <location>
        <begin position="5"/>
        <end position="237"/>
    </location>
</feature>
<keyword evidence="2" id="KW-0472">Membrane</keyword>
<dbReference type="Pfam" id="PF24800">
    <property type="entry name" value="DUF7702"/>
    <property type="match status" value="1"/>
</dbReference>